<organism evidence="1 2">
    <name type="scientific">Reticulomyxa filosa</name>
    <dbReference type="NCBI Taxonomy" id="46433"/>
    <lineage>
        <taxon>Eukaryota</taxon>
        <taxon>Sar</taxon>
        <taxon>Rhizaria</taxon>
        <taxon>Retaria</taxon>
        <taxon>Foraminifera</taxon>
        <taxon>Monothalamids</taxon>
        <taxon>Reticulomyxidae</taxon>
        <taxon>Reticulomyxa</taxon>
    </lineage>
</organism>
<comment type="caution">
    <text evidence="1">The sequence shown here is derived from an EMBL/GenBank/DDBJ whole genome shotgun (WGS) entry which is preliminary data.</text>
</comment>
<protein>
    <submittedName>
        <fullName evidence="1">Uncharacterized protein</fullName>
    </submittedName>
</protein>
<gene>
    <name evidence="1" type="ORF">RFI_11316</name>
</gene>
<reference evidence="1 2" key="1">
    <citation type="journal article" date="2013" name="Curr. Biol.">
        <title>The Genome of the Foraminiferan Reticulomyxa filosa.</title>
        <authorList>
            <person name="Glockner G."/>
            <person name="Hulsmann N."/>
            <person name="Schleicher M."/>
            <person name="Noegel A.A."/>
            <person name="Eichinger L."/>
            <person name="Gallinger C."/>
            <person name="Pawlowski J."/>
            <person name="Sierra R."/>
            <person name="Euteneuer U."/>
            <person name="Pillet L."/>
            <person name="Moustafa A."/>
            <person name="Platzer M."/>
            <person name="Groth M."/>
            <person name="Szafranski K."/>
            <person name="Schliwa M."/>
        </authorList>
    </citation>
    <scope>NUCLEOTIDE SEQUENCE [LARGE SCALE GENOMIC DNA]</scope>
</reference>
<keyword evidence="2" id="KW-1185">Reference proteome</keyword>
<sequence length="265" mass="30449">AIETILHDFTVEEISEIVRRHVETIVKLCSCGILSEILDETIFNFYGYTYAFFLNKKKKKHTSENVDTNYIVRLSQIFPNPQEFIASSCNVDIQESNGKCIYLPLSHASVDHCDRKVEPQSVSHTEVLSSAIGYRELLIALLAHHKTPIGAEELENEFKELFGMSLNCSSPHINRLLKKINDPTINQEQKQLQQKHASDVWQIHKTTQSNLRCALRGNYNSLKSMIHTFRLAANFELYYDNNLSLFELLCPKCRQDNVLAKSPFK</sequence>
<dbReference type="EMBL" id="ASPP01008263">
    <property type="protein sequence ID" value="ETO25821.1"/>
    <property type="molecule type" value="Genomic_DNA"/>
</dbReference>
<feature type="non-terminal residue" evidence="1">
    <location>
        <position position="265"/>
    </location>
</feature>
<accession>X6NIL6</accession>
<evidence type="ECO:0000313" key="2">
    <source>
        <dbReference type="Proteomes" id="UP000023152"/>
    </source>
</evidence>
<evidence type="ECO:0000313" key="1">
    <source>
        <dbReference type="EMBL" id="ETO25821.1"/>
    </source>
</evidence>
<feature type="non-terminal residue" evidence="1">
    <location>
        <position position="1"/>
    </location>
</feature>
<dbReference type="Proteomes" id="UP000023152">
    <property type="component" value="Unassembled WGS sequence"/>
</dbReference>
<dbReference type="AlphaFoldDB" id="X6NIL6"/>
<name>X6NIL6_RETFI</name>
<proteinExistence type="predicted"/>